<sequence length="81" mass="9456">MHPHLHTVENQTACAEVIRILDECYARGFLYKLTGSCTDAKLAVNKCLRAQRLERSRLNREEAKQKRQKIEAAWREIDENS</sequence>
<gene>
    <name evidence="6" type="ORF">EI97DRAFT_409925</name>
</gene>
<name>A0A6A6JYG3_WESOR</name>
<accession>A0A6A6JYG3</accession>
<evidence type="ECO:0000313" key="7">
    <source>
        <dbReference type="Proteomes" id="UP000800097"/>
    </source>
</evidence>
<evidence type="ECO:0000256" key="3">
    <source>
        <dbReference type="ARBA" id="ARBA00023157"/>
    </source>
</evidence>
<dbReference type="OrthoDB" id="532630at2759"/>
<dbReference type="PANTHER" id="PTHR22977">
    <property type="entry name" value="COX ASSEMBLY MITOCHONDRIAL PROTEIN"/>
    <property type="match status" value="1"/>
</dbReference>
<evidence type="ECO:0000256" key="2">
    <source>
        <dbReference type="ARBA" id="ARBA00023128"/>
    </source>
</evidence>
<comment type="similarity">
    <text evidence="1 4">Belongs to the CMC family.</text>
</comment>
<keyword evidence="5" id="KW-0175">Coiled coil</keyword>
<reference evidence="6" key="1">
    <citation type="journal article" date="2020" name="Stud. Mycol.">
        <title>101 Dothideomycetes genomes: a test case for predicting lifestyles and emergence of pathogens.</title>
        <authorList>
            <person name="Haridas S."/>
            <person name="Albert R."/>
            <person name="Binder M."/>
            <person name="Bloem J."/>
            <person name="Labutti K."/>
            <person name="Salamov A."/>
            <person name="Andreopoulos B."/>
            <person name="Baker S."/>
            <person name="Barry K."/>
            <person name="Bills G."/>
            <person name="Bluhm B."/>
            <person name="Cannon C."/>
            <person name="Castanera R."/>
            <person name="Culley D."/>
            <person name="Daum C."/>
            <person name="Ezra D."/>
            <person name="Gonzalez J."/>
            <person name="Henrissat B."/>
            <person name="Kuo A."/>
            <person name="Liang C."/>
            <person name="Lipzen A."/>
            <person name="Lutzoni F."/>
            <person name="Magnuson J."/>
            <person name="Mondo S."/>
            <person name="Nolan M."/>
            <person name="Ohm R."/>
            <person name="Pangilinan J."/>
            <person name="Park H.-J."/>
            <person name="Ramirez L."/>
            <person name="Alfaro M."/>
            <person name="Sun H."/>
            <person name="Tritt A."/>
            <person name="Yoshinaga Y."/>
            <person name="Zwiers L.-H."/>
            <person name="Turgeon B."/>
            <person name="Goodwin S."/>
            <person name="Spatafora J."/>
            <person name="Crous P."/>
            <person name="Grigoriev I."/>
        </authorList>
    </citation>
    <scope>NUCLEOTIDE SEQUENCE</scope>
    <source>
        <strain evidence="6">CBS 379.55</strain>
    </source>
</reference>
<keyword evidence="4" id="KW-0999">Mitochondrion inner membrane</keyword>
<dbReference type="RefSeq" id="XP_033658801.1">
    <property type="nucleotide sequence ID" value="XM_033796689.1"/>
</dbReference>
<feature type="coiled-coil region" evidence="5">
    <location>
        <begin position="48"/>
        <end position="80"/>
    </location>
</feature>
<organism evidence="6 7">
    <name type="scientific">Westerdykella ornata</name>
    <dbReference type="NCBI Taxonomy" id="318751"/>
    <lineage>
        <taxon>Eukaryota</taxon>
        <taxon>Fungi</taxon>
        <taxon>Dikarya</taxon>
        <taxon>Ascomycota</taxon>
        <taxon>Pezizomycotina</taxon>
        <taxon>Dothideomycetes</taxon>
        <taxon>Pleosporomycetidae</taxon>
        <taxon>Pleosporales</taxon>
        <taxon>Sporormiaceae</taxon>
        <taxon>Westerdykella</taxon>
    </lineage>
</organism>
<keyword evidence="4" id="KW-0472">Membrane</keyword>
<evidence type="ECO:0000313" key="6">
    <source>
        <dbReference type="EMBL" id="KAF2281264.1"/>
    </source>
</evidence>
<keyword evidence="2 4" id="KW-0496">Mitochondrion</keyword>
<dbReference type="GO" id="GO:0005743">
    <property type="term" value="C:mitochondrial inner membrane"/>
    <property type="evidence" value="ECO:0007669"/>
    <property type="project" value="UniProtKB-SubCell"/>
</dbReference>
<dbReference type="GeneID" id="54549864"/>
<dbReference type="AlphaFoldDB" id="A0A6A6JYG3"/>
<evidence type="ECO:0000256" key="4">
    <source>
        <dbReference type="RuleBase" id="RU364104"/>
    </source>
</evidence>
<dbReference type="EMBL" id="ML986484">
    <property type="protein sequence ID" value="KAF2281264.1"/>
    <property type="molecule type" value="Genomic_DNA"/>
</dbReference>
<dbReference type="Pfam" id="PF08583">
    <property type="entry name" value="Cmc1"/>
    <property type="match status" value="1"/>
</dbReference>
<dbReference type="InterPro" id="IPR013892">
    <property type="entry name" value="Cyt_c_biogenesis_Cmc1-like"/>
</dbReference>
<evidence type="ECO:0000256" key="5">
    <source>
        <dbReference type="SAM" id="Coils"/>
    </source>
</evidence>
<dbReference type="PANTHER" id="PTHR22977:SF1">
    <property type="entry name" value="COX ASSEMBLY MITOCHONDRIAL PROTEIN 2 HOMOLOG"/>
    <property type="match status" value="1"/>
</dbReference>
<evidence type="ECO:0000256" key="1">
    <source>
        <dbReference type="ARBA" id="ARBA00007347"/>
    </source>
</evidence>
<keyword evidence="4" id="KW-0143">Chaperone</keyword>
<comment type="subcellular location">
    <subcellularLocation>
        <location evidence="4">Mitochondrion inner membrane</location>
    </subcellularLocation>
</comment>
<dbReference type="Proteomes" id="UP000800097">
    <property type="component" value="Unassembled WGS sequence"/>
</dbReference>
<comment type="function">
    <text evidence="4">Required for mitochondrial cytochrome c oxidase (COX) assembly and respiration.</text>
</comment>
<keyword evidence="3" id="KW-1015">Disulfide bond</keyword>
<keyword evidence="7" id="KW-1185">Reference proteome</keyword>
<protein>
    <recommendedName>
        <fullName evidence="4">COX assembly mitochondrial protein</fullName>
    </recommendedName>
</protein>
<proteinExistence type="inferred from homology"/>